<comment type="domain">
    <text evidence="12">The WWE domain mediates non-covalent poly(ADP-ribose)-binding.</text>
</comment>
<dbReference type="UniPathway" id="UPA00143"/>
<feature type="region of interest" description="Disordered" evidence="13">
    <location>
        <begin position="164"/>
        <end position="408"/>
    </location>
</feature>
<dbReference type="PROSITE" id="PS50089">
    <property type="entry name" value="ZF_RING_2"/>
    <property type="match status" value="1"/>
</dbReference>
<keyword evidence="6" id="KW-0879">Wnt signaling pathway</keyword>
<evidence type="ECO:0000256" key="11">
    <source>
        <dbReference type="PROSITE-ProRule" id="PRU00175"/>
    </source>
</evidence>
<keyword evidence="5 12" id="KW-0808">Transferase</keyword>
<dbReference type="GO" id="GO:0061630">
    <property type="term" value="F:ubiquitin protein ligase activity"/>
    <property type="evidence" value="ECO:0007669"/>
    <property type="project" value="UniProtKB-UniRule"/>
</dbReference>
<evidence type="ECO:0000256" key="8">
    <source>
        <dbReference type="ARBA" id="ARBA00022771"/>
    </source>
</evidence>
<dbReference type="InParanoid" id="A0A7M7NNF3"/>
<dbReference type="FunFam" id="3.30.720.50:FF:000003">
    <property type="entry name" value="E3 ubiquitin-protein ligase RNF146"/>
    <property type="match status" value="1"/>
</dbReference>
<evidence type="ECO:0000259" key="14">
    <source>
        <dbReference type="PROSITE" id="PS50089"/>
    </source>
</evidence>
<dbReference type="Gene3D" id="3.30.720.50">
    <property type="match status" value="1"/>
</dbReference>
<dbReference type="GeneID" id="576990"/>
<evidence type="ECO:0000313" key="17">
    <source>
        <dbReference type="Proteomes" id="UP000007110"/>
    </source>
</evidence>
<keyword evidence="7 12" id="KW-0479">Metal-binding</keyword>
<dbReference type="GO" id="GO:0006511">
    <property type="term" value="P:ubiquitin-dependent protein catabolic process"/>
    <property type="evidence" value="ECO:0000318"/>
    <property type="project" value="GO_Central"/>
</dbReference>
<evidence type="ECO:0000256" key="3">
    <source>
        <dbReference type="ARBA" id="ARBA00004906"/>
    </source>
</evidence>
<feature type="compositionally biased region" description="Basic residues" evidence="13">
    <location>
        <begin position="396"/>
        <end position="408"/>
    </location>
</feature>
<dbReference type="InterPro" id="IPR004170">
    <property type="entry name" value="WWE_dom"/>
</dbReference>
<feature type="compositionally biased region" description="Low complexity" evidence="13">
    <location>
        <begin position="346"/>
        <end position="360"/>
    </location>
</feature>
<name>A0A7M7NNF3_STRPU</name>
<dbReference type="Pfam" id="PF02825">
    <property type="entry name" value="WWE"/>
    <property type="match status" value="1"/>
</dbReference>
<evidence type="ECO:0000256" key="7">
    <source>
        <dbReference type="ARBA" id="ARBA00022723"/>
    </source>
</evidence>
<dbReference type="InterPro" id="IPR018123">
    <property type="entry name" value="WWE-dom_subgr"/>
</dbReference>
<dbReference type="CTD" id="81847"/>
<dbReference type="GO" id="GO:0051865">
    <property type="term" value="P:protein autoubiquitination"/>
    <property type="evidence" value="ECO:0007669"/>
    <property type="project" value="UniProtKB-UniRule"/>
</dbReference>
<dbReference type="FunFam" id="3.30.40.10:FF:001108">
    <property type="entry name" value="Small subunit ribosomal protein 20"/>
    <property type="match status" value="1"/>
</dbReference>
<feature type="compositionally biased region" description="Polar residues" evidence="13">
    <location>
        <begin position="303"/>
        <end position="322"/>
    </location>
</feature>
<dbReference type="PROSITE" id="PS50918">
    <property type="entry name" value="WWE"/>
    <property type="match status" value="1"/>
</dbReference>
<dbReference type="InterPro" id="IPR017907">
    <property type="entry name" value="Znf_RING_CS"/>
</dbReference>
<dbReference type="SUPFAM" id="SSF57850">
    <property type="entry name" value="RING/U-box"/>
    <property type="match status" value="1"/>
</dbReference>
<dbReference type="InterPro" id="IPR044110">
    <property type="entry name" value="RING-HC_RNF146"/>
</dbReference>
<feature type="domain" description="WWE" evidence="15">
    <location>
        <begin position="67"/>
        <end position="143"/>
    </location>
</feature>
<dbReference type="InterPro" id="IPR033509">
    <property type="entry name" value="RNF146"/>
</dbReference>
<dbReference type="OMA" id="VEESYTW"/>
<dbReference type="Proteomes" id="UP000007110">
    <property type="component" value="Unassembled WGS sequence"/>
</dbReference>
<accession>A0A7M7NNF3</accession>
<dbReference type="AlphaFoldDB" id="A0A7M7NNF3"/>
<comment type="subcellular location">
    <subcellularLocation>
        <location evidence="2 12">Cytoplasm</location>
        <location evidence="2 12">Cytosol</location>
    </subcellularLocation>
</comment>
<dbReference type="GO" id="GO:0005634">
    <property type="term" value="C:nucleus"/>
    <property type="evidence" value="ECO:0000318"/>
    <property type="project" value="GO_Central"/>
</dbReference>
<keyword evidence="10 12" id="KW-0862">Zinc</keyword>
<keyword evidence="17" id="KW-1185">Reference proteome</keyword>
<dbReference type="GO" id="GO:0016055">
    <property type="term" value="P:Wnt signaling pathway"/>
    <property type="evidence" value="ECO:0007669"/>
    <property type="project" value="UniProtKB-KW"/>
</dbReference>
<evidence type="ECO:0000256" key="6">
    <source>
        <dbReference type="ARBA" id="ARBA00022687"/>
    </source>
</evidence>
<evidence type="ECO:0000256" key="4">
    <source>
        <dbReference type="ARBA" id="ARBA00022490"/>
    </source>
</evidence>
<feature type="compositionally biased region" description="Polar residues" evidence="13">
    <location>
        <begin position="251"/>
        <end position="273"/>
    </location>
</feature>
<dbReference type="GO" id="GO:0008270">
    <property type="term" value="F:zinc ion binding"/>
    <property type="evidence" value="ECO:0007669"/>
    <property type="project" value="UniProtKB-UniRule"/>
</dbReference>
<keyword evidence="4 12" id="KW-0963">Cytoplasm</keyword>
<dbReference type="Gene3D" id="3.30.40.10">
    <property type="entry name" value="Zinc/RING finger domain, C3HC4 (zinc finger)"/>
    <property type="match status" value="1"/>
</dbReference>
<evidence type="ECO:0000256" key="9">
    <source>
        <dbReference type="ARBA" id="ARBA00022786"/>
    </source>
</evidence>
<feature type="compositionally biased region" description="Basic and acidic residues" evidence="13">
    <location>
        <begin position="164"/>
        <end position="175"/>
    </location>
</feature>
<dbReference type="GO" id="GO:0004842">
    <property type="term" value="F:ubiquitin-protein transferase activity"/>
    <property type="evidence" value="ECO:0000318"/>
    <property type="project" value="GO_Central"/>
</dbReference>
<dbReference type="InterPro" id="IPR001841">
    <property type="entry name" value="Znf_RING"/>
</dbReference>
<comment type="function">
    <text evidence="12">E3 ubiquitin-protein ligase that specifically binds poly-ADP-ribosylated proteins and mediates their ubiquitination and subsequent degradation.</text>
</comment>
<feature type="domain" description="RING-type" evidence="14">
    <location>
        <begin position="6"/>
        <end position="44"/>
    </location>
</feature>
<feature type="compositionally biased region" description="Polar residues" evidence="13">
    <location>
        <begin position="219"/>
        <end position="240"/>
    </location>
</feature>
<proteinExistence type="predicted"/>
<sequence>MDIPDCAVCLQTCVHPVELPCSHVFCFLCMKGASTQYRRCALCRQEIPVDFFSSPKLLHHHDEDDEGVEEEEEEVEESYTWFYEGRNGWWQYDERTDAELEESYRANKRTFELLIAGYVYVIDLDSMLQYRRSDPSRRRRIKRDLVGAAKKGIAGLKIKVKREEDSADRRVVGAEEDKENGGAVGGAIASDEDSGMVKQKDDCTQDGTVPSEKEGVESDASTQVTRAVSPNANHSNSAGNETVYEVVRSAPPQTSRTGEESSPSNFSYTNPSPADNPPPTYAKPIRQRRRPANESSSSGASSQVVNDTQGDSPVSQRLTVSHQRTHSAPEPRPSSRPRGPAPQAPPRNLVSQQVSSSAAQRTESEDTPSHVERITETLRSELVINVSPNADTGSGARRRQVRRHVHEV</sequence>
<reference evidence="16" key="2">
    <citation type="submission" date="2021-01" db="UniProtKB">
        <authorList>
            <consortium name="EnsemblMetazoa"/>
        </authorList>
    </citation>
    <scope>IDENTIFICATION</scope>
</reference>
<evidence type="ECO:0000313" key="16">
    <source>
        <dbReference type="EnsemblMetazoa" id="XP_030839060"/>
    </source>
</evidence>
<dbReference type="SMART" id="SM00678">
    <property type="entry name" value="WWE"/>
    <property type="match status" value="1"/>
</dbReference>
<comment type="PTM">
    <text evidence="12">Ubiquitinated; autoubiquitinated.</text>
</comment>
<evidence type="ECO:0000259" key="15">
    <source>
        <dbReference type="PROSITE" id="PS50918"/>
    </source>
</evidence>
<evidence type="ECO:0000256" key="2">
    <source>
        <dbReference type="ARBA" id="ARBA00004514"/>
    </source>
</evidence>
<evidence type="ECO:0000256" key="13">
    <source>
        <dbReference type="SAM" id="MobiDB-lite"/>
    </source>
</evidence>
<dbReference type="GO" id="GO:0005737">
    <property type="term" value="C:cytoplasm"/>
    <property type="evidence" value="ECO:0000318"/>
    <property type="project" value="GO_Central"/>
</dbReference>
<dbReference type="PANTHER" id="PTHR13417:SF2">
    <property type="entry name" value="E3 UBIQUITIN-PROTEIN LIGASE RNF146"/>
    <property type="match status" value="1"/>
</dbReference>
<dbReference type="EnsemblMetazoa" id="XM_030983200">
    <property type="protein sequence ID" value="XP_030839060"/>
    <property type="gene ID" value="LOC576990"/>
</dbReference>
<evidence type="ECO:0000256" key="12">
    <source>
        <dbReference type="RuleBase" id="RU367115"/>
    </source>
</evidence>
<dbReference type="InterPro" id="IPR013083">
    <property type="entry name" value="Znf_RING/FYVE/PHD"/>
</dbReference>
<reference evidence="17" key="1">
    <citation type="submission" date="2015-02" db="EMBL/GenBank/DDBJ databases">
        <title>Genome sequencing for Strongylocentrotus purpuratus.</title>
        <authorList>
            <person name="Murali S."/>
            <person name="Liu Y."/>
            <person name="Vee V."/>
            <person name="English A."/>
            <person name="Wang M."/>
            <person name="Skinner E."/>
            <person name="Han Y."/>
            <person name="Muzny D.M."/>
            <person name="Worley K.C."/>
            <person name="Gibbs R.A."/>
        </authorList>
    </citation>
    <scope>NUCLEOTIDE SEQUENCE</scope>
</reference>
<dbReference type="OrthoDB" id="10065815at2759"/>
<comment type="catalytic activity">
    <reaction evidence="1 12">
        <text>S-ubiquitinyl-[E2 ubiquitin-conjugating enzyme]-L-cysteine + [acceptor protein]-L-lysine = [E2 ubiquitin-conjugating enzyme]-L-cysteine + N(6)-ubiquitinyl-[acceptor protein]-L-lysine.</text>
        <dbReference type="EC" id="2.3.2.27"/>
    </reaction>
</comment>
<dbReference type="GO" id="GO:0072572">
    <property type="term" value="F:poly-ADP-D-ribose binding"/>
    <property type="evidence" value="ECO:0000318"/>
    <property type="project" value="GO_Central"/>
</dbReference>
<keyword evidence="9 12" id="KW-0833">Ubl conjugation pathway</keyword>
<dbReference type="PROSITE" id="PS00518">
    <property type="entry name" value="ZF_RING_1"/>
    <property type="match status" value="1"/>
</dbReference>
<dbReference type="InterPro" id="IPR037197">
    <property type="entry name" value="WWE_dom_sf"/>
</dbReference>
<keyword evidence="8 11" id="KW-0863">Zinc-finger</keyword>
<organism evidence="16 17">
    <name type="scientific">Strongylocentrotus purpuratus</name>
    <name type="common">Purple sea urchin</name>
    <dbReference type="NCBI Taxonomy" id="7668"/>
    <lineage>
        <taxon>Eukaryota</taxon>
        <taxon>Metazoa</taxon>
        <taxon>Echinodermata</taxon>
        <taxon>Eleutherozoa</taxon>
        <taxon>Echinozoa</taxon>
        <taxon>Echinoidea</taxon>
        <taxon>Euechinoidea</taxon>
        <taxon>Echinacea</taxon>
        <taxon>Camarodonta</taxon>
        <taxon>Echinidea</taxon>
        <taxon>Strongylocentrotidae</taxon>
        <taxon>Strongylocentrotus</taxon>
    </lineage>
</organism>
<dbReference type="KEGG" id="spu:576990"/>
<dbReference type="RefSeq" id="XP_030839060.1">
    <property type="nucleotide sequence ID" value="XM_030983200.1"/>
</dbReference>
<dbReference type="SUPFAM" id="SSF117839">
    <property type="entry name" value="WWE domain"/>
    <property type="match status" value="1"/>
</dbReference>
<dbReference type="CDD" id="cd16546">
    <property type="entry name" value="RING-HC_RNF146"/>
    <property type="match status" value="1"/>
</dbReference>
<evidence type="ECO:0000256" key="1">
    <source>
        <dbReference type="ARBA" id="ARBA00000900"/>
    </source>
</evidence>
<dbReference type="PANTHER" id="PTHR13417">
    <property type="entry name" value="E3 UBIQUITIN-PROTEIN LIGASE RNF146"/>
    <property type="match status" value="1"/>
</dbReference>
<protein>
    <recommendedName>
        <fullName evidence="12">E3 ubiquitin-protein ligase</fullName>
        <ecNumber evidence="12">2.3.2.27</ecNumber>
    </recommendedName>
</protein>
<dbReference type="SMART" id="SM00184">
    <property type="entry name" value="RING"/>
    <property type="match status" value="1"/>
</dbReference>
<evidence type="ECO:0000256" key="5">
    <source>
        <dbReference type="ARBA" id="ARBA00022679"/>
    </source>
</evidence>
<feature type="compositionally biased region" description="Pro residues" evidence="13">
    <location>
        <begin position="330"/>
        <end position="345"/>
    </location>
</feature>
<evidence type="ECO:0000256" key="10">
    <source>
        <dbReference type="ARBA" id="ARBA00022833"/>
    </source>
</evidence>
<dbReference type="EC" id="2.3.2.27" evidence="12"/>
<dbReference type="GO" id="GO:0005829">
    <property type="term" value="C:cytosol"/>
    <property type="evidence" value="ECO:0007669"/>
    <property type="project" value="UniProtKB-SubCell"/>
</dbReference>
<comment type="pathway">
    <text evidence="3 12">Protein modification; protein ubiquitination.</text>
</comment>
<feature type="compositionally biased region" description="Basic and acidic residues" evidence="13">
    <location>
        <begin position="362"/>
        <end position="379"/>
    </location>
</feature>